<dbReference type="Gene3D" id="2.40.50.100">
    <property type="match status" value="1"/>
</dbReference>
<feature type="domain" description="CzcB-like barrel-sandwich hybrid" evidence="3">
    <location>
        <begin position="66"/>
        <end position="205"/>
    </location>
</feature>
<dbReference type="PANTHER" id="PTHR30469:SF15">
    <property type="entry name" value="HLYD FAMILY OF SECRETION PROTEINS"/>
    <property type="match status" value="1"/>
</dbReference>
<evidence type="ECO:0000259" key="4">
    <source>
        <dbReference type="Pfam" id="PF25989"/>
    </source>
</evidence>
<dbReference type="Gene3D" id="2.40.420.20">
    <property type="match status" value="1"/>
</dbReference>
<name>A0A7G6UQS4_PSEMX</name>
<dbReference type="GO" id="GO:0015562">
    <property type="term" value="F:efflux transmembrane transporter activity"/>
    <property type="evidence" value="ECO:0007669"/>
    <property type="project" value="TreeGrafter"/>
</dbReference>
<gene>
    <name evidence="5" type="ORF">H4W19_06315</name>
    <name evidence="6" type="ORF">IAE60_15430</name>
</gene>
<dbReference type="InterPro" id="IPR058647">
    <property type="entry name" value="BSH_CzcB-like"/>
</dbReference>
<dbReference type="Gene3D" id="2.40.30.170">
    <property type="match status" value="1"/>
</dbReference>
<feature type="coiled-coil region" evidence="2">
    <location>
        <begin position="104"/>
        <end position="162"/>
    </location>
</feature>
<sequence>MPLLHKSLIALALAGILALPLLRLDADASAPAAEAPPAMVSVAPAVRTDFAPRHWAPGSIISRRDARVASELEGRVLQVAEVGQHVRAGQALAVLDDTALRLRERESEAELARIQAQLDLAVRQEQRYAQLAAQQNIARSQYEQLRAERDMLAQDQARARAQLAQIRHQRTQMVVRAPFDGIVAERHTQQGEYLVTGASVARLVDTAAPEVRVRAPVELARHLGQGTTVRVRSADGERDYPVSALVPVGDEASRQLELRIVLDDLQAPVGTAVDVGLPSAEARSVVAVPRDAVILRREGDFVLRVDPAGKAERLAVKTGAAVDDLVEVSGDVRAGDRLIVRGGERVEPGQAVSVQPLAVALAAR</sequence>
<dbReference type="SUPFAM" id="SSF111369">
    <property type="entry name" value="HlyD-like secretion proteins"/>
    <property type="match status" value="1"/>
</dbReference>
<dbReference type="Gene3D" id="1.10.287.470">
    <property type="entry name" value="Helix hairpin bin"/>
    <property type="match status" value="1"/>
</dbReference>
<reference evidence="6" key="1">
    <citation type="submission" date="2020-08" db="EMBL/GenBank/DDBJ databases">
        <title>Streptomycin Non-resistant strain, P. mexicana.</title>
        <authorList>
            <person name="Ganesh-Kumar S."/>
            <person name="Zhe T."/>
            <person name="Yu Z."/>
            <person name="Min Y."/>
        </authorList>
    </citation>
    <scope>NUCLEOTIDE SEQUENCE [LARGE SCALE GENOMIC DNA]</scope>
    <source>
        <strain evidence="6">GTZY2</strain>
    </source>
</reference>
<dbReference type="GO" id="GO:1990281">
    <property type="term" value="C:efflux pump complex"/>
    <property type="evidence" value="ECO:0007669"/>
    <property type="project" value="TreeGrafter"/>
</dbReference>
<dbReference type="Pfam" id="PF25973">
    <property type="entry name" value="BSH_CzcB"/>
    <property type="match status" value="1"/>
</dbReference>
<evidence type="ECO:0000256" key="1">
    <source>
        <dbReference type="ARBA" id="ARBA00009477"/>
    </source>
</evidence>
<dbReference type="Proteomes" id="UP000515506">
    <property type="component" value="Chromosome"/>
</dbReference>
<proteinExistence type="inferred from homology"/>
<dbReference type="RefSeq" id="WP_185896469.1">
    <property type="nucleotide sequence ID" value="NZ_CP060028.1"/>
</dbReference>
<evidence type="ECO:0000313" key="5">
    <source>
        <dbReference type="EMBL" id="QND81371.1"/>
    </source>
</evidence>
<evidence type="ECO:0000313" key="6">
    <source>
        <dbReference type="EMBL" id="QNN77296.1"/>
    </source>
</evidence>
<dbReference type="EMBL" id="CP060731">
    <property type="protein sequence ID" value="QNN77296.1"/>
    <property type="molecule type" value="Genomic_DNA"/>
</dbReference>
<dbReference type="GeneID" id="81472377"/>
<dbReference type="InterPro" id="IPR006143">
    <property type="entry name" value="RND_pump_MFP"/>
</dbReference>
<dbReference type="PANTHER" id="PTHR30469">
    <property type="entry name" value="MULTIDRUG RESISTANCE PROTEIN MDTA"/>
    <property type="match status" value="1"/>
</dbReference>
<keyword evidence="7" id="KW-1185">Reference proteome</keyword>
<organism evidence="6">
    <name type="scientific">Pseudoxanthomonas mexicana</name>
    <dbReference type="NCBI Taxonomy" id="128785"/>
    <lineage>
        <taxon>Bacteria</taxon>
        <taxon>Pseudomonadati</taxon>
        <taxon>Pseudomonadota</taxon>
        <taxon>Gammaproteobacteria</taxon>
        <taxon>Lysobacterales</taxon>
        <taxon>Lysobacteraceae</taxon>
        <taxon>Pseudoxanthomonas</taxon>
    </lineage>
</organism>
<keyword evidence="2" id="KW-0175">Coiled coil</keyword>
<dbReference type="Proteomes" id="UP000515838">
    <property type="component" value="Chromosome"/>
</dbReference>
<dbReference type="InterPro" id="IPR058637">
    <property type="entry name" value="YknX-like_C"/>
</dbReference>
<dbReference type="AlphaFoldDB" id="A0A7G6UQS4"/>
<evidence type="ECO:0000256" key="2">
    <source>
        <dbReference type="SAM" id="Coils"/>
    </source>
</evidence>
<comment type="similarity">
    <text evidence="1">Belongs to the membrane fusion protein (MFP) (TC 8.A.1) family.</text>
</comment>
<accession>A0A7G6UQS4</accession>
<reference evidence="5 7" key="2">
    <citation type="submission" date="2020-08" db="EMBL/GenBank/DDBJ databases">
        <title>Streptomycin resistant and MDR strain, P. mexicana.</title>
        <authorList>
            <person name="Ganesh-kumar S."/>
            <person name="Zhe T."/>
            <person name="Yu Z."/>
            <person name="Min Y."/>
        </authorList>
    </citation>
    <scope>NUCLEOTIDE SEQUENCE [LARGE SCALE GENOMIC DNA]</scope>
    <source>
        <strain evidence="5 7">GTZY</strain>
    </source>
</reference>
<evidence type="ECO:0000259" key="3">
    <source>
        <dbReference type="Pfam" id="PF25973"/>
    </source>
</evidence>
<protein>
    <submittedName>
        <fullName evidence="6">Efflux RND transporter periplasmic adaptor subunit</fullName>
    </submittedName>
</protein>
<feature type="domain" description="YknX-like C-terminal permuted SH3-like" evidence="4">
    <location>
        <begin position="285"/>
        <end position="354"/>
    </location>
</feature>
<evidence type="ECO:0000313" key="7">
    <source>
        <dbReference type="Proteomes" id="UP000515506"/>
    </source>
</evidence>
<dbReference type="Pfam" id="PF25989">
    <property type="entry name" value="YknX_C"/>
    <property type="match status" value="1"/>
</dbReference>
<dbReference type="EMBL" id="CP060028">
    <property type="protein sequence ID" value="QND81371.1"/>
    <property type="molecule type" value="Genomic_DNA"/>
</dbReference>
<dbReference type="NCBIfam" id="TIGR01730">
    <property type="entry name" value="RND_mfp"/>
    <property type="match status" value="1"/>
</dbReference>